<keyword evidence="3" id="KW-1185">Reference proteome</keyword>
<organism evidence="2 3">
    <name type="scientific">Phytophthora pseudosyringae</name>
    <dbReference type="NCBI Taxonomy" id="221518"/>
    <lineage>
        <taxon>Eukaryota</taxon>
        <taxon>Sar</taxon>
        <taxon>Stramenopiles</taxon>
        <taxon>Oomycota</taxon>
        <taxon>Peronosporomycetes</taxon>
        <taxon>Peronosporales</taxon>
        <taxon>Peronosporaceae</taxon>
        <taxon>Phytophthora</taxon>
    </lineage>
</organism>
<evidence type="ECO:0000256" key="1">
    <source>
        <dbReference type="SAM" id="MobiDB-lite"/>
    </source>
</evidence>
<feature type="compositionally biased region" description="Basic residues" evidence="1">
    <location>
        <begin position="1"/>
        <end position="11"/>
    </location>
</feature>
<feature type="compositionally biased region" description="Polar residues" evidence="1">
    <location>
        <begin position="20"/>
        <end position="32"/>
    </location>
</feature>
<evidence type="ECO:0000313" key="2">
    <source>
        <dbReference type="EMBL" id="KAG7381212.1"/>
    </source>
</evidence>
<comment type="caution">
    <text evidence="2">The sequence shown here is derived from an EMBL/GenBank/DDBJ whole genome shotgun (WGS) entry which is preliminary data.</text>
</comment>
<feature type="region of interest" description="Disordered" evidence="1">
    <location>
        <begin position="1"/>
        <end position="32"/>
    </location>
</feature>
<gene>
    <name evidence="2" type="ORF">PHYPSEUDO_006298</name>
</gene>
<dbReference type="EMBL" id="JAGDFM010000256">
    <property type="protein sequence ID" value="KAG7381212.1"/>
    <property type="molecule type" value="Genomic_DNA"/>
</dbReference>
<sequence>MIKRGKKRNGKRNSDMPPNEGNSVPQTEAEQTSQLPFEVCRQISGGPMVDLTFFRTSGQLYGELHHRLSRVSREAYTEESVLQTGMQILQALDALAEAVDPRSESRSSCPFVMLLSMLLPTLRKYLTWTKSTRSLWGSNFVSLRHQSTTSDGAIYRGEADTVLWAMLAQHDVLTRVSLQTAHILRLIESSEGADHDGAHSNRTTRQSKAPKPPSQASSGSSTCSSVASTPRDPTGTGIARTPRLTRDKPCPVPQIWHISMELANVAAEYKVHLADLAEILVEVVEMIAKHLCTPTASKDAGRARISAREFIERLVQHLLEPLGQRMLAEPSASYIDLFPRLLEQCITVSIDNFARSNGNQNELQAAPFEAGVMHLRTWTFKLEIEYNTLLRSMSNNSNNTDLSTDTDTSDNAALNATYDTNNRMGLMTLGGFKRLETTLSSWLNAAASSTSGGPDLGSGTSARSWGVSSLAGGIRSTLVRTFSGRATFGGPA</sequence>
<accession>A0A8T1VJ33</accession>
<proteinExistence type="predicted"/>
<reference evidence="2" key="1">
    <citation type="submission" date="2021-02" db="EMBL/GenBank/DDBJ databases">
        <authorList>
            <person name="Palmer J.M."/>
        </authorList>
    </citation>
    <scope>NUCLEOTIDE SEQUENCE</scope>
    <source>
        <strain evidence="2">SCRP734</strain>
    </source>
</reference>
<evidence type="ECO:0000313" key="3">
    <source>
        <dbReference type="Proteomes" id="UP000694044"/>
    </source>
</evidence>
<dbReference type="OrthoDB" id="107329at2759"/>
<name>A0A8T1VJ33_9STRA</name>
<feature type="compositionally biased region" description="Low complexity" evidence="1">
    <location>
        <begin position="206"/>
        <end position="230"/>
    </location>
</feature>
<feature type="region of interest" description="Disordered" evidence="1">
    <location>
        <begin position="193"/>
        <end position="246"/>
    </location>
</feature>
<dbReference type="Proteomes" id="UP000694044">
    <property type="component" value="Unassembled WGS sequence"/>
</dbReference>
<protein>
    <submittedName>
        <fullName evidence="2">Uncharacterized protein</fullName>
    </submittedName>
</protein>
<dbReference type="AlphaFoldDB" id="A0A8T1VJ33"/>